<dbReference type="SUPFAM" id="SSF46565">
    <property type="entry name" value="Chaperone J-domain"/>
    <property type="match status" value="1"/>
</dbReference>
<dbReference type="PRINTS" id="PR00625">
    <property type="entry name" value="JDOMAIN"/>
</dbReference>
<feature type="compositionally biased region" description="Polar residues" evidence="1">
    <location>
        <begin position="342"/>
        <end position="351"/>
    </location>
</feature>
<dbReference type="PANTHER" id="PTHR45089:SF24">
    <property type="entry name" value="DNAJ HEAT SHOCK N-TERMINAL DOMAIN-CONTAINING PROTEIN"/>
    <property type="match status" value="1"/>
</dbReference>
<dbReference type="InterPro" id="IPR024593">
    <property type="entry name" value="DUF3444"/>
</dbReference>
<feature type="compositionally biased region" description="Basic and acidic residues" evidence="1">
    <location>
        <begin position="428"/>
        <end position="445"/>
    </location>
</feature>
<gene>
    <name evidence="4 5" type="primary">LOC108995033</name>
</gene>
<feature type="compositionally biased region" description="Basic and acidic residues" evidence="1">
    <location>
        <begin position="366"/>
        <end position="382"/>
    </location>
</feature>
<sequence length="984" mass="111446">MDCNKEEAIRAKGIAEKKMESKDFEGARRVALKAQQLYSDLENISQMVTVCDVHCAADKKLFGNETDWYAILQIEQTANDAMIKKQYRKFALQLHPDKNKFSGAEAAFKLIGEAQRVLLDRDKRSLYDMRRRASGSKPAAPHRPPQKASWNSNVRNDFRGKFTALNPQQQQRQPQPAQAGHSDVRPTFWTACPFCSVRYQYYREVVNRSLRCHTCNKPFIAYDVNVHVASPTINTSHGPPTTNMSQPAVAQEKYGASKVEVGCKGNLRTQNSKPEPFQKKGPTSKSGSEKVSGKRGRKQVVESSESCDSDSSTDSEDMKVGNDDNLQNVCNGDQNPRRSTRSKQQVTYQDNLSDDDAIIGSRKRAKGSESSRSPKEESRDASTEAFKVNPSDLAANVKEDLKEVKQNGSACSEESLPNGNMKTKKVSKKETADNGDLKKVSKKETSNSGSKLTPDPEYHQYPDPDFNDFDNDRKQECFAVGQIWAVYDNLDGMPRFYARIRKVLSPEFKLRITWLEPDPDDENEIEWVNEDLPTSCGKFRNGNSEDTKDHLMFSHLISWAKGSRRDTYRILPREGETWALFKNWDIKWYSEPDQHSKYEYEFVEILSDYEEGVGISVAYLVKVKGFASLFCRMVKEEASAFQVPPTELFRFAHRIPSYKMTGAEGRGVPAGSFELDPASLPLNVEEIAMPKDLEVAAGNMHRKGPCLRPSEEMRPVVKSDGNASMCQADVKGPGNSSFGNVVDDHSSSPASAPEAIEIPEPEFYNFDAQKSEGKFQIGQIWALYSDEDGLPKYYGHIRKIDSSRSFKLHLTWLASYSLPNDTIQWHDKDMPICCGHFNIRKGETQAYTSTDSFSHLMRADPVGRRNEYAIFPRKGEVWALYRNWTAEIKCSDLENCEYDMVEVIEEDDLQIRVLILERVDGFNSVFKARIKEGSELTIGIPRVELLRFSHQIPAFKLTQERDGSLRGFWELDPAALPVKYFSLN</sequence>
<feature type="compositionally biased region" description="Polar residues" evidence="1">
    <location>
        <begin position="406"/>
        <end position="421"/>
    </location>
</feature>
<feature type="region of interest" description="Disordered" evidence="1">
    <location>
        <begin position="266"/>
        <end position="466"/>
    </location>
</feature>
<dbReference type="PROSITE" id="PS50076">
    <property type="entry name" value="DNAJ_2"/>
    <property type="match status" value="1"/>
</dbReference>
<name>A0A2I4F328_JUGRE</name>
<dbReference type="OrthoDB" id="10250354at2759"/>
<evidence type="ECO:0000256" key="1">
    <source>
        <dbReference type="SAM" id="MobiDB-lite"/>
    </source>
</evidence>
<dbReference type="Gramene" id="Jr07_19450_p1">
    <property type="protein sequence ID" value="cds.Jr07_19450_p1"/>
    <property type="gene ID" value="Jr07_19450"/>
</dbReference>
<dbReference type="Proteomes" id="UP000235220">
    <property type="component" value="Chromosome 7"/>
</dbReference>
<dbReference type="SMART" id="SM00271">
    <property type="entry name" value="DnaJ"/>
    <property type="match status" value="1"/>
</dbReference>
<dbReference type="RefSeq" id="XP_018826038.1">
    <property type="nucleotide sequence ID" value="XM_018970493.2"/>
</dbReference>
<organism evidence="3 5">
    <name type="scientific">Juglans regia</name>
    <name type="common">English walnut</name>
    <dbReference type="NCBI Taxonomy" id="51240"/>
    <lineage>
        <taxon>Eukaryota</taxon>
        <taxon>Viridiplantae</taxon>
        <taxon>Streptophyta</taxon>
        <taxon>Embryophyta</taxon>
        <taxon>Tracheophyta</taxon>
        <taxon>Spermatophyta</taxon>
        <taxon>Magnoliopsida</taxon>
        <taxon>eudicotyledons</taxon>
        <taxon>Gunneridae</taxon>
        <taxon>Pentapetalae</taxon>
        <taxon>rosids</taxon>
        <taxon>fabids</taxon>
        <taxon>Fagales</taxon>
        <taxon>Juglandaceae</taxon>
        <taxon>Juglans</taxon>
    </lineage>
</organism>
<evidence type="ECO:0000313" key="3">
    <source>
        <dbReference type="Proteomes" id="UP000235220"/>
    </source>
</evidence>
<proteinExistence type="predicted"/>
<evidence type="ECO:0000313" key="4">
    <source>
        <dbReference type="RefSeq" id="XP_018826036.1"/>
    </source>
</evidence>
<dbReference type="InterPro" id="IPR001623">
    <property type="entry name" value="DnaJ_domain"/>
</dbReference>
<dbReference type="STRING" id="51240.A0A2I4F328"/>
<feature type="compositionally biased region" description="Polar residues" evidence="1">
    <location>
        <begin position="324"/>
        <end position="334"/>
    </location>
</feature>
<keyword evidence="3" id="KW-1185">Reference proteome</keyword>
<protein>
    <submittedName>
        <fullName evidence="4 5">Uncharacterized protein LOC108995033</fullName>
    </submittedName>
</protein>
<dbReference type="Pfam" id="PF00226">
    <property type="entry name" value="DnaJ"/>
    <property type="match status" value="1"/>
</dbReference>
<feature type="domain" description="J" evidence="2">
    <location>
        <begin position="67"/>
        <end position="131"/>
    </location>
</feature>
<feature type="compositionally biased region" description="Acidic residues" evidence="1">
    <location>
        <begin position="305"/>
        <end position="315"/>
    </location>
</feature>
<reference evidence="4 5" key="1">
    <citation type="submission" date="2025-04" db="UniProtKB">
        <authorList>
            <consortium name="RefSeq"/>
        </authorList>
    </citation>
    <scope>IDENTIFICATION</scope>
    <source>
        <tissue evidence="4 5">Leaves</tissue>
    </source>
</reference>
<feature type="compositionally biased region" description="Polar residues" evidence="1">
    <location>
        <begin position="233"/>
        <end position="248"/>
    </location>
</feature>
<dbReference type="PANTHER" id="PTHR45089">
    <property type="entry name" value="DNAJ HEAT SHOCK AMINO-TERMINAL DOMAIN PROTEIN-RELATED"/>
    <property type="match status" value="1"/>
</dbReference>
<dbReference type="AlphaFoldDB" id="A0A2I4F328"/>
<dbReference type="RefSeq" id="XP_018826036.1">
    <property type="nucleotide sequence ID" value="XM_018970491.2"/>
</dbReference>
<dbReference type="InterPro" id="IPR036869">
    <property type="entry name" value="J_dom_sf"/>
</dbReference>
<dbReference type="Pfam" id="PF11926">
    <property type="entry name" value="DUF3444"/>
    <property type="match status" value="2"/>
</dbReference>
<evidence type="ECO:0000313" key="5">
    <source>
        <dbReference type="RefSeq" id="XP_018826038.1"/>
    </source>
</evidence>
<dbReference type="Gene3D" id="1.10.287.110">
    <property type="entry name" value="DnaJ domain"/>
    <property type="match status" value="1"/>
</dbReference>
<feature type="region of interest" description="Disordered" evidence="1">
    <location>
        <begin position="233"/>
        <end position="253"/>
    </location>
</feature>
<dbReference type="KEGG" id="jre:108995033"/>
<accession>A0A2I4F328</accession>
<evidence type="ECO:0000259" key="2">
    <source>
        <dbReference type="PROSITE" id="PS50076"/>
    </source>
</evidence>
<dbReference type="GeneID" id="108995033"/>
<dbReference type="CDD" id="cd06257">
    <property type="entry name" value="DnaJ"/>
    <property type="match status" value="1"/>
</dbReference>
<feature type="region of interest" description="Disordered" evidence="1">
    <location>
        <begin position="130"/>
        <end position="153"/>
    </location>
</feature>